<evidence type="ECO:0000313" key="4">
    <source>
        <dbReference type="Proteomes" id="UP000634229"/>
    </source>
</evidence>
<feature type="signal peptide" evidence="2">
    <location>
        <begin position="1"/>
        <end position="27"/>
    </location>
</feature>
<keyword evidence="4" id="KW-1185">Reference proteome</keyword>
<keyword evidence="2" id="KW-0732">Signal</keyword>
<evidence type="ECO:0000256" key="1">
    <source>
        <dbReference type="SAM" id="MobiDB-lite"/>
    </source>
</evidence>
<dbReference type="Proteomes" id="UP000634229">
    <property type="component" value="Unassembled WGS sequence"/>
</dbReference>
<reference evidence="3 4" key="1">
    <citation type="submission" date="2021-01" db="EMBL/GenBank/DDBJ databases">
        <title>WGS of actinomycetes isolated from Thailand.</title>
        <authorList>
            <person name="Thawai C."/>
        </authorList>
    </citation>
    <scope>NUCLEOTIDE SEQUENCE [LARGE SCALE GENOMIC DNA]</scope>
    <source>
        <strain evidence="3 4">CA1R205</strain>
    </source>
</reference>
<dbReference type="RefSeq" id="WP_201876833.1">
    <property type="nucleotide sequence ID" value="NZ_JAERRF010000013.1"/>
</dbReference>
<evidence type="ECO:0000313" key="3">
    <source>
        <dbReference type="EMBL" id="MBL1099418.1"/>
    </source>
</evidence>
<sequence>MTRAKKTLITVAVAAAAAVGIAAPALASTGDPAHPALSQSNGATAHYSLADEHFPAPVPH</sequence>
<comment type="caution">
    <text evidence="3">The sequence shown here is derived from an EMBL/GenBank/DDBJ whole genome shotgun (WGS) entry which is preliminary data.</text>
</comment>
<organism evidence="3 4">
    <name type="scientific">Streptomyces coffeae</name>
    <dbReference type="NCBI Taxonomy" id="621382"/>
    <lineage>
        <taxon>Bacteria</taxon>
        <taxon>Bacillati</taxon>
        <taxon>Actinomycetota</taxon>
        <taxon>Actinomycetes</taxon>
        <taxon>Kitasatosporales</taxon>
        <taxon>Streptomycetaceae</taxon>
        <taxon>Streptomyces</taxon>
    </lineage>
</organism>
<dbReference type="EMBL" id="JAERRF010000013">
    <property type="protein sequence ID" value="MBL1099418.1"/>
    <property type="molecule type" value="Genomic_DNA"/>
</dbReference>
<name>A0ABS1NHE0_9ACTN</name>
<proteinExistence type="predicted"/>
<protein>
    <submittedName>
        <fullName evidence="3">Uncharacterized protein</fullName>
    </submittedName>
</protein>
<feature type="region of interest" description="Disordered" evidence="1">
    <location>
        <begin position="30"/>
        <end position="60"/>
    </location>
</feature>
<gene>
    <name evidence="3" type="ORF">JK363_22660</name>
</gene>
<evidence type="ECO:0000256" key="2">
    <source>
        <dbReference type="SAM" id="SignalP"/>
    </source>
</evidence>
<feature type="chain" id="PRO_5046227391" evidence="2">
    <location>
        <begin position="28"/>
        <end position="60"/>
    </location>
</feature>
<accession>A0ABS1NHE0</accession>